<dbReference type="FunFam" id="3.30.43.40:FF:000001">
    <property type="entry name" value="Pre-mRNA-processing-splicing factor 8"/>
    <property type="match status" value="1"/>
</dbReference>
<dbReference type="GO" id="GO:0030619">
    <property type="term" value="F:U1 snRNA binding"/>
    <property type="evidence" value="ECO:0007669"/>
    <property type="project" value="TreeGrafter"/>
</dbReference>
<dbReference type="EMBL" id="CAAALY010064356">
    <property type="protein sequence ID" value="VEL23852.1"/>
    <property type="molecule type" value="Genomic_DNA"/>
</dbReference>
<dbReference type="AlphaFoldDB" id="A0A3S5AS73"/>
<dbReference type="SUPFAM" id="SSF53098">
    <property type="entry name" value="Ribonuclease H-like"/>
    <property type="match status" value="1"/>
</dbReference>
<evidence type="ECO:0000313" key="3">
    <source>
        <dbReference type="Proteomes" id="UP000784294"/>
    </source>
</evidence>
<reference evidence="2" key="1">
    <citation type="submission" date="2018-11" db="EMBL/GenBank/DDBJ databases">
        <authorList>
            <consortium name="Pathogen Informatics"/>
        </authorList>
    </citation>
    <scope>NUCLEOTIDE SEQUENCE</scope>
</reference>
<proteinExistence type="predicted"/>
<dbReference type="OrthoDB" id="1931567at2759"/>
<dbReference type="GO" id="GO:0017070">
    <property type="term" value="F:U6 snRNA binding"/>
    <property type="evidence" value="ECO:0007669"/>
    <property type="project" value="TreeGrafter"/>
</dbReference>
<organism evidence="2 3">
    <name type="scientific">Protopolystoma xenopodis</name>
    <dbReference type="NCBI Taxonomy" id="117903"/>
    <lineage>
        <taxon>Eukaryota</taxon>
        <taxon>Metazoa</taxon>
        <taxon>Spiralia</taxon>
        <taxon>Lophotrochozoa</taxon>
        <taxon>Platyhelminthes</taxon>
        <taxon>Monogenea</taxon>
        <taxon>Polyopisthocotylea</taxon>
        <taxon>Polystomatidea</taxon>
        <taxon>Polystomatidae</taxon>
        <taxon>Protopolystoma</taxon>
    </lineage>
</organism>
<dbReference type="InterPro" id="IPR012337">
    <property type="entry name" value="RNaseH-like_sf"/>
</dbReference>
<dbReference type="InterPro" id="IPR019581">
    <property type="entry name" value="Prp8_U5-snRNA-bd"/>
</dbReference>
<evidence type="ECO:0000313" key="2">
    <source>
        <dbReference type="EMBL" id="VEL23852.1"/>
    </source>
</evidence>
<dbReference type="InterPro" id="IPR027652">
    <property type="entry name" value="PRP8"/>
</dbReference>
<dbReference type="PANTHER" id="PTHR11140:SF0">
    <property type="entry name" value="PRE-MRNA-PROCESSING-SPLICING FACTOR 8"/>
    <property type="match status" value="1"/>
</dbReference>
<name>A0A3S5AS73_9PLAT</name>
<dbReference type="Proteomes" id="UP000784294">
    <property type="component" value="Unassembled WGS sequence"/>
</dbReference>
<comment type="caution">
    <text evidence="2">The sequence shown here is derived from an EMBL/GenBank/DDBJ whole genome shotgun (WGS) entry which is preliminary data.</text>
</comment>
<keyword evidence="3" id="KW-1185">Reference proteome</keyword>
<dbReference type="Gene3D" id="3.30.43.40">
    <property type="entry name" value="Pre-mRNA-processing-splicing factor 8, U5-snRNA-binding domain"/>
    <property type="match status" value="1"/>
</dbReference>
<evidence type="ECO:0000259" key="1">
    <source>
        <dbReference type="Pfam" id="PF10597"/>
    </source>
</evidence>
<protein>
    <recommendedName>
        <fullName evidence="1">Pre-mRNA-processing-splicing factor 8 U5-snRNA-binding domain-containing protein</fullName>
    </recommendedName>
</protein>
<dbReference type="GO" id="GO:0000244">
    <property type="term" value="P:spliceosomal tri-snRNP complex assembly"/>
    <property type="evidence" value="ECO:0007669"/>
    <property type="project" value="TreeGrafter"/>
</dbReference>
<accession>A0A3S5AS73</accession>
<dbReference type="GO" id="GO:0005682">
    <property type="term" value="C:U5 snRNP"/>
    <property type="evidence" value="ECO:0007669"/>
    <property type="project" value="TreeGrafter"/>
</dbReference>
<feature type="domain" description="Pre-mRNA-processing-splicing factor 8 U5-snRNA-binding" evidence="1">
    <location>
        <begin position="144"/>
        <end position="279"/>
    </location>
</feature>
<dbReference type="GO" id="GO:0030620">
    <property type="term" value="F:U2 snRNA binding"/>
    <property type="evidence" value="ECO:0007669"/>
    <property type="project" value="TreeGrafter"/>
</dbReference>
<gene>
    <name evidence="2" type="ORF">PXEA_LOCUS17292</name>
</gene>
<dbReference type="GO" id="GO:0071013">
    <property type="term" value="C:catalytic step 2 spliceosome"/>
    <property type="evidence" value="ECO:0007669"/>
    <property type="project" value="TreeGrafter"/>
</dbReference>
<dbReference type="InterPro" id="IPR042516">
    <property type="entry name" value="Prp8_U5-snRNA-bd_sf"/>
</dbReference>
<dbReference type="Pfam" id="PF10597">
    <property type="entry name" value="U5_2-snRNA_bdg"/>
    <property type="match status" value="1"/>
</dbReference>
<dbReference type="PANTHER" id="PTHR11140">
    <property type="entry name" value="PRE-MRNA SPLICING FACTOR PRP8"/>
    <property type="match status" value="1"/>
</dbReference>
<dbReference type="GO" id="GO:0097157">
    <property type="term" value="F:pre-mRNA intronic binding"/>
    <property type="evidence" value="ECO:0007669"/>
    <property type="project" value="TreeGrafter"/>
</dbReference>
<dbReference type="GO" id="GO:0030623">
    <property type="term" value="F:U5 snRNA binding"/>
    <property type="evidence" value="ECO:0007669"/>
    <property type="project" value="InterPro"/>
</dbReference>
<sequence>MFFRFTAEEARELIQRYLTEHPDPNNENIVGYNNKRCWPRDSRMRLMKHDVNLGRAVFWDIKNRLPRSVTTIDWDASTFASVYSKDNPNLLFSMSGFECRILPSCRASGQATDINLPSGVWHLQNEVTKERTAQCFLRVDDESMQRFHNRVRQILMASGSTTFTKIVNKWNTALIGLMTYFREAAVSTVNLLDLLVKCENKIQTRIKIGLNSKMPARFPPVVFYTPKELGGLGMLSMGHVLIPQSDLRWSKQTDVGITHFRSGMSHDEDQVIPNLFSYILTWETEFRDSQSVWAEYALKRQEANAQNRFVEFILFLYFCDMESCIQYLG</sequence>